<keyword evidence="4" id="KW-1133">Transmembrane helix</keyword>
<reference evidence="6" key="1">
    <citation type="journal article" date="2008" name="FEMS Microbiol. Rev.">
        <title>Structure and genetics of Shigella O antigens.</title>
        <authorList>
            <person name="Liu B."/>
            <person name="Knirel Y.A."/>
            <person name="Feng L."/>
            <person name="Perepelov A.V."/>
            <person name="Senchenkova S.N."/>
            <person name="Wang Q."/>
            <person name="Reeves P.R."/>
            <person name="Wang L."/>
        </authorList>
    </citation>
    <scope>NUCLEOTIDE SEQUENCE</scope>
</reference>
<gene>
    <name evidence="6" type="primary">wffH</name>
</gene>
<evidence type="ECO:0000256" key="3">
    <source>
        <dbReference type="ARBA" id="ARBA00022679"/>
    </source>
</evidence>
<dbReference type="InterPro" id="IPR050834">
    <property type="entry name" value="Glycosyltransf_2"/>
</dbReference>
<feature type="transmembrane region" description="Helical" evidence="4">
    <location>
        <begin position="122"/>
        <end position="140"/>
    </location>
</feature>
<dbReference type="PANTHER" id="PTHR43685">
    <property type="entry name" value="GLYCOSYLTRANSFERASE"/>
    <property type="match status" value="1"/>
</dbReference>
<feature type="transmembrane region" description="Helical" evidence="4">
    <location>
        <begin position="33"/>
        <end position="49"/>
    </location>
</feature>
<dbReference type="InterPro" id="IPR001173">
    <property type="entry name" value="Glyco_trans_2-like"/>
</dbReference>
<dbReference type="PANTHER" id="PTHR43685:SF5">
    <property type="entry name" value="GLYCOSYLTRANSFERASE EPSE-RELATED"/>
    <property type="match status" value="1"/>
</dbReference>
<dbReference type="AlphaFoldDB" id="B5L412"/>
<organism evidence="6">
    <name type="scientific">Shigella dysenteriae</name>
    <dbReference type="NCBI Taxonomy" id="622"/>
    <lineage>
        <taxon>Bacteria</taxon>
        <taxon>Pseudomonadati</taxon>
        <taxon>Pseudomonadota</taxon>
        <taxon>Gammaproteobacteria</taxon>
        <taxon>Enterobacterales</taxon>
        <taxon>Enterobacteriaceae</taxon>
        <taxon>Shigella</taxon>
    </lineage>
</organism>
<dbReference type="SUPFAM" id="SSF53448">
    <property type="entry name" value="Nucleotide-diphospho-sugar transferases"/>
    <property type="match status" value="1"/>
</dbReference>
<feature type="transmembrane region" description="Helical" evidence="4">
    <location>
        <begin position="294"/>
        <end position="319"/>
    </location>
</feature>
<proteinExistence type="inferred from homology"/>
<dbReference type="EMBL" id="EU296414">
    <property type="protein sequence ID" value="ACD37096.1"/>
    <property type="molecule type" value="Genomic_DNA"/>
</dbReference>
<dbReference type="GO" id="GO:0016757">
    <property type="term" value="F:glycosyltransferase activity"/>
    <property type="evidence" value="ECO:0007669"/>
    <property type="project" value="UniProtKB-KW"/>
</dbReference>
<comment type="similarity">
    <text evidence="1">Belongs to the glycosyltransferase 2 family.</text>
</comment>
<protein>
    <submittedName>
        <fullName evidence="6">WffH</fullName>
    </submittedName>
</protein>
<evidence type="ECO:0000256" key="4">
    <source>
        <dbReference type="SAM" id="Phobius"/>
    </source>
</evidence>
<evidence type="ECO:0000259" key="5">
    <source>
        <dbReference type="Pfam" id="PF00535"/>
    </source>
</evidence>
<evidence type="ECO:0000313" key="6">
    <source>
        <dbReference type="EMBL" id="ACD37096.1"/>
    </source>
</evidence>
<sequence length="680" mass="77983">MLTKRTTKNTSFLYSSLFCIYFSVSFSPVNPTYILGCGLILILFMQVLLRMRIQKFTLITIVFAMMFLLEQLIGINIVSFYPEGPVYLTPLLFSYFILISACVIEGFQGLKSDSRLIIYKRVYNYAIIFLVIELFTRVLNYNKENNGFYSLKYSVLYFDSNFTGLVILSLCSYLLYLKYVKGNDLKIQRRILYFLLLATFSRGAIAALILTRIGLGSKKRIRGKAFLIIAVAVVIFSILTIEYIEQSQSYSSIDGSFNSKFYIISQALSFYESLPILVHWFGIGMGNTSQFIGIFAHNIFVTMILEMGIVGTVLFLLYVFYTLKLSNGYALFIWVPIFVGGISLFSAFSPFAFIICALICCENMVDKNMSFRDNPKVSVLIPAYNVAEWIEESLLSILGQSYENIEVIVVDDCSTDGTYEIIRRVAENEPRMKVLRNERNMKIVDTLNYGLTHCTGDFVLRHDGDDVSEIKRIEVQLKHLLENELDLVGTQMLPIDRSGRVIGAQSRLPLSHELIEKIANFSSPLTHIWICKKEIYDKLGGYRKVPYAEDFDFLLRAIDSGFKCGNTSVALTKIRHRHGNTSDIASLSQRKGYFYALELHKQRKAQNYDSYNDVDAAKLIKHNKLVNYFHSLSTKCLHKAFQSNNKLEMFFYTLLSAVMSFYNAHYIYQRIKVKMLLSNQ</sequence>
<dbReference type="CAZy" id="GT2">
    <property type="family name" value="Glycosyltransferase Family 2"/>
</dbReference>
<feature type="transmembrane region" description="Helical" evidence="4">
    <location>
        <begin position="56"/>
        <end position="81"/>
    </location>
</feature>
<accession>B5L412</accession>
<feature type="transmembrane region" description="Helical" evidence="4">
    <location>
        <begin position="649"/>
        <end position="668"/>
    </location>
</feature>
<dbReference type="InterPro" id="IPR029044">
    <property type="entry name" value="Nucleotide-diphossugar_trans"/>
</dbReference>
<feature type="transmembrane region" description="Helical" evidence="4">
    <location>
        <begin position="221"/>
        <end position="241"/>
    </location>
</feature>
<evidence type="ECO:0000256" key="2">
    <source>
        <dbReference type="ARBA" id="ARBA00022676"/>
    </source>
</evidence>
<feature type="domain" description="Glycosyltransferase 2-like" evidence="5">
    <location>
        <begin position="378"/>
        <end position="532"/>
    </location>
</feature>
<feature type="transmembrane region" description="Helical" evidence="4">
    <location>
        <begin position="331"/>
        <end position="355"/>
    </location>
</feature>
<dbReference type="Pfam" id="PF00535">
    <property type="entry name" value="Glycos_transf_2"/>
    <property type="match status" value="1"/>
</dbReference>
<keyword evidence="3" id="KW-0808">Transferase</keyword>
<feature type="transmembrane region" description="Helical" evidence="4">
    <location>
        <begin position="160"/>
        <end position="179"/>
    </location>
</feature>
<feature type="transmembrane region" description="Helical" evidence="4">
    <location>
        <begin position="261"/>
        <end position="282"/>
    </location>
</feature>
<keyword evidence="2" id="KW-0328">Glycosyltransferase</keyword>
<name>B5L412_SHIDY</name>
<feature type="transmembrane region" description="Helical" evidence="4">
    <location>
        <begin position="191"/>
        <end position="215"/>
    </location>
</feature>
<keyword evidence="4" id="KW-0812">Transmembrane</keyword>
<dbReference type="Gene3D" id="3.90.550.10">
    <property type="entry name" value="Spore Coat Polysaccharide Biosynthesis Protein SpsA, Chain A"/>
    <property type="match status" value="1"/>
</dbReference>
<evidence type="ECO:0000256" key="1">
    <source>
        <dbReference type="ARBA" id="ARBA00006739"/>
    </source>
</evidence>
<feature type="transmembrane region" description="Helical" evidence="4">
    <location>
        <begin position="12"/>
        <end position="27"/>
    </location>
</feature>
<feature type="transmembrane region" description="Helical" evidence="4">
    <location>
        <begin position="87"/>
        <end position="110"/>
    </location>
</feature>
<keyword evidence="4" id="KW-0472">Membrane</keyword>